<reference evidence="1 2" key="1">
    <citation type="submission" date="2018-09" db="EMBL/GenBank/DDBJ databases">
        <title>Zymobacter palmae IAM14233 (=T109) whole genome analysis.</title>
        <authorList>
            <person name="Yanase H."/>
        </authorList>
    </citation>
    <scope>NUCLEOTIDE SEQUENCE [LARGE SCALE GENOMIC DNA]</scope>
    <source>
        <strain evidence="1 2">IAM14233</strain>
    </source>
</reference>
<dbReference type="Proteomes" id="UP000267342">
    <property type="component" value="Chromosome"/>
</dbReference>
<keyword evidence="2" id="KW-1185">Reference proteome</keyword>
<dbReference type="PANTHER" id="PTHR35846">
    <property type="entry name" value="PROTEIN CBG05131"/>
    <property type="match status" value="1"/>
</dbReference>
<dbReference type="InterPro" id="IPR011049">
    <property type="entry name" value="Serralysin-like_metalloprot_C"/>
</dbReference>
<dbReference type="EMBL" id="AP018933">
    <property type="protein sequence ID" value="BBG29707.1"/>
    <property type="molecule type" value="Genomic_DNA"/>
</dbReference>
<sequence>MGRRTIMQQPALISCSCYHGSVERGAWSVERGAWSVERGAWSVERGAWSVERGAWSVERGAWSVERGAWSVERGAWSVERGAWSVERGAWSVERGAWSVERGAWSVERGAWSVERGAWSVERGAWSVERGAWSVERGAWSVERGAWSVERGAWSVERGAWSVEQHDVARNCRQPFPARFPAQPLAIKDKASNEIARAQGPGNSQRSHSELIRSVLVELLLDQITDGGRTSNFRFFFAQRVHRFTSFSLVFRTDRQVDGTRFAINVDDACFNSVAFFQLSSRIFDALFADFACFQDSDDVSSQFDQCLFRLNFNNATGNDSAFVVDGQELSNRVALELFDAERDTFAFRIDRQDDGFSFVTFAVFANCFFTSFRPRDVRQVNQTVDAAFQTDEDTEVSDGLDGTGNAVAFVVGRVELFPRVLSALFDTQRDTTTFFVDIQNHNFDVITNVDDFGRMDVFVGPIHFGYVNQTFNTFFQLCEAAIVGQISDTCFDLGVFRVTRFDVDPRIFTQLFQTQRNAVAFAVEFQHFHVDFVAYCNDFRRMLDAFPCHVRDVQQAVNAAQINECTVVCEVFDDTFDLLTFLQGRQQSFTFSAVFSFENGTTGNNNVVAFRIELDDFEVQLFVFEVSRVTHRTDVNQRTRQERTDRVNVYGEAAFDFTVDHAFDDLVVFECSFQLFPSFSAFCFFA</sequence>
<dbReference type="KEGG" id="zpl:ZBT109_0934"/>
<name>A0A348HDK5_9GAMM</name>
<accession>A0A348HDK5</accession>
<dbReference type="PANTHER" id="PTHR35846:SF3">
    <property type="entry name" value="RGS DOMAIN-CONTAINING PROTEIN"/>
    <property type="match status" value="1"/>
</dbReference>
<proteinExistence type="predicted"/>
<evidence type="ECO:0000313" key="2">
    <source>
        <dbReference type="Proteomes" id="UP000267342"/>
    </source>
</evidence>
<protein>
    <submittedName>
        <fullName evidence="1">Predicted membrane protein</fullName>
    </submittedName>
</protein>
<dbReference type="PROSITE" id="PS51257">
    <property type="entry name" value="PROKAR_LIPOPROTEIN"/>
    <property type="match status" value="1"/>
</dbReference>
<gene>
    <name evidence="1" type="ORF">ZBT109_0934</name>
</gene>
<dbReference type="AlphaFoldDB" id="A0A348HDK5"/>
<evidence type="ECO:0000313" key="1">
    <source>
        <dbReference type="EMBL" id="BBG29707.1"/>
    </source>
</evidence>
<organism evidence="1 2">
    <name type="scientific">Zymobacter palmae</name>
    <dbReference type="NCBI Taxonomy" id="33074"/>
    <lineage>
        <taxon>Bacteria</taxon>
        <taxon>Pseudomonadati</taxon>
        <taxon>Pseudomonadota</taxon>
        <taxon>Gammaproteobacteria</taxon>
        <taxon>Oceanospirillales</taxon>
        <taxon>Halomonadaceae</taxon>
        <taxon>Zymobacter group</taxon>
        <taxon>Zymobacter</taxon>
    </lineage>
</organism>
<dbReference type="AntiFam" id="ANF00204">
    <property type="entry name" value="Shadow ORF (opposite rpsA)"/>
</dbReference>
<dbReference type="SUPFAM" id="SSF101967">
    <property type="entry name" value="Adhesin YadA, collagen-binding domain"/>
    <property type="match status" value="1"/>
</dbReference>